<feature type="domain" description="N-acetyltransferase" evidence="3">
    <location>
        <begin position="194"/>
        <end position="324"/>
    </location>
</feature>
<accession>A0A371P756</accession>
<protein>
    <submittedName>
        <fullName evidence="4">GNAT family N-acetyltransferase</fullName>
    </submittedName>
</protein>
<dbReference type="Proteomes" id="UP000261905">
    <property type="component" value="Unassembled WGS sequence"/>
</dbReference>
<organism evidence="4 5">
    <name type="scientific">Paenibacillus paeoniae</name>
    <dbReference type="NCBI Taxonomy" id="2292705"/>
    <lineage>
        <taxon>Bacteria</taxon>
        <taxon>Bacillati</taxon>
        <taxon>Bacillota</taxon>
        <taxon>Bacilli</taxon>
        <taxon>Bacillales</taxon>
        <taxon>Paenibacillaceae</taxon>
        <taxon>Paenibacillus</taxon>
    </lineage>
</organism>
<sequence length="324" mass="35815">MIETWNERYCSEVIDLWNKEAVKDGYKEMTEEDFSRIFTDHASFDPTCTFVWLEAGRVTGFACGCTGDELPLGDIAGYITCIVVNLGSASAKQDRYTGLLEALEVRFLELGKRQAEMLFFNPMPLPWYIPNTERHEHNNAPGVPVDSGLHTFLIQEGYAERATQCAMYLKLGAFEVPESMIAKEEKAAADGYTVELLDMAKHTSVADMLETLGNPLWKREIGSSAESGTPVVIAAHEGKAVGFAGPVIRQPNGRGYFAGIGVMPQHEGHGLGSSLFFRLCEAFQNMGTDYMSLYTGSSNPAIRIYEKAGFQTVKTFAIMRKELA</sequence>
<keyword evidence="5" id="KW-1185">Reference proteome</keyword>
<evidence type="ECO:0000259" key="3">
    <source>
        <dbReference type="PROSITE" id="PS51186"/>
    </source>
</evidence>
<dbReference type="OrthoDB" id="1884663at2"/>
<dbReference type="Gene3D" id="3.40.630.30">
    <property type="match status" value="1"/>
</dbReference>
<evidence type="ECO:0000313" key="5">
    <source>
        <dbReference type="Proteomes" id="UP000261905"/>
    </source>
</evidence>
<keyword evidence="2" id="KW-0012">Acyltransferase</keyword>
<dbReference type="GO" id="GO:0016747">
    <property type="term" value="F:acyltransferase activity, transferring groups other than amino-acyl groups"/>
    <property type="evidence" value="ECO:0007669"/>
    <property type="project" value="InterPro"/>
</dbReference>
<dbReference type="Pfam" id="PF00583">
    <property type="entry name" value="Acetyltransf_1"/>
    <property type="match status" value="1"/>
</dbReference>
<dbReference type="PANTHER" id="PTHR43072">
    <property type="entry name" value="N-ACETYLTRANSFERASE"/>
    <property type="match status" value="1"/>
</dbReference>
<dbReference type="CDD" id="cd04301">
    <property type="entry name" value="NAT_SF"/>
    <property type="match status" value="1"/>
</dbReference>
<comment type="caution">
    <text evidence="4">The sequence shown here is derived from an EMBL/GenBank/DDBJ whole genome shotgun (WGS) entry which is preliminary data.</text>
</comment>
<dbReference type="InterPro" id="IPR016181">
    <property type="entry name" value="Acyl_CoA_acyltransferase"/>
</dbReference>
<dbReference type="SUPFAM" id="SSF55729">
    <property type="entry name" value="Acyl-CoA N-acyltransferases (Nat)"/>
    <property type="match status" value="1"/>
</dbReference>
<evidence type="ECO:0000313" key="4">
    <source>
        <dbReference type="EMBL" id="REK71772.1"/>
    </source>
</evidence>
<dbReference type="InterPro" id="IPR000182">
    <property type="entry name" value="GNAT_dom"/>
</dbReference>
<keyword evidence="1 4" id="KW-0808">Transferase</keyword>
<evidence type="ECO:0000256" key="1">
    <source>
        <dbReference type="ARBA" id="ARBA00022679"/>
    </source>
</evidence>
<evidence type="ECO:0000256" key="2">
    <source>
        <dbReference type="ARBA" id="ARBA00023315"/>
    </source>
</evidence>
<name>A0A371P756_9BACL</name>
<dbReference type="PROSITE" id="PS51186">
    <property type="entry name" value="GNAT"/>
    <property type="match status" value="1"/>
</dbReference>
<dbReference type="PANTHER" id="PTHR43072:SF23">
    <property type="entry name" value="UPF0039 PROTEIN C11D3.02C"/>
    <property type="match status" value="1"/>
</dbReference>
<dbReference type="EMBL" id="QUBQ01000004">
    <property type="protein sequence ID" value="REK71772.1"/>
    <property type="molecule type" value="Genomic_DNA"/>
</dbReference>
<dbReference type="RefSeq" id="WP_116048001.1">
    <property type="nucleotide sequence ID" value="NZ_QUBQ01000004.1"/>
</dbReference>
<gene>
    <name evidence="4" type="ORF">DX130_18800</name>
</gene>
<reference evidence="4 5" key="1">
    <citation type="submission" date="2018-08" db="EMBL/GenBank/DDBJ databases">
        <title>Paenibacillus sp. M4BSY-1, whole genome shotgun sequence.</title>
        <authorList>
            <person name="Tuo L."/>
        </authorList>
    </citation>
    <scope>NUCLEOTIDE SEQUENCE [LARGE SCALE GENOMIC DNA]</scope>
    <source>
        <strain evidence="4 5">M4BSY-1</strain>
    </source>
</reference>
<dbReference type="AlphaFoldDB" id="A0A371P756"/>
<proteinExistence type="predicted"/>